<organism evidence="2 3">
    <name type="scientific">Pseudoxanthomonas wuyuanensis</name>
    <dbReference type="NCBI Taxonomy" id="1073196"/>
    <lineage>
        <taxon>Bacteria</taxon>
        <taxon>Pseudomonadati</taxon>
        <taxon>Pseudomonadota</taxon>
        <taxon>Gammaproteobacteria</taxon>
        <taxon>Lysobacterales</taxon>
        <taxon>Lysobacteraceae</taxon>
        <taxon>Pseudoxanthomonas</taxon>
    </lineage>
</organism>
<dbReference type="AlphaFoldDB" id="A0A286CW64"/>
<dbReference type="EMBL" id="OCND01000001">
    <property type="protein sequence ID" value="SOD50633.1"/>
    <property type="molecule type" value="Genomic_DNA"/>
</dbReference>
<feature type="region of interest" description="Disordered" evidence="1">
    <location>
        <begin position="155"/>
        <end position="200"/>
    </location>
</feature>
<name>A0A286CW64_9GAMM</name>
<feature type="region of interest" description="Disordered" evidence="1">
    <location>
        <begin position="75"/>
        <end position="141"/>
    </location>
</feature>
<protein>
    <submittedName>
        <fullName evidence="2">Uncharacterized protein</fullName>
    </submittedName>
</protein>
<reference evidence="2 3" key="1">
    <citation type="submission" date="2017-09" db="EMBL/GenBank/DDBJ databases">
        <authorList>
            <person name="Ehlers B."/>
            <person name="Leendertz F.H."/>
        </authorList>
    </citation>
    <scope>NUCLEOTIDE SEQUENCE [LARGE SCALE GENOMIC DNA]</scope>
    <source>
        <strain evidence="2 3">CGMCC 1.10978</strain>
    </source>
</reference>
<feature type="compositionally biased region" description="Basic residues" evidence="1">
    <location>
        <begin position="184"/>
        <end position="200"/>
    </location>
</feature>
<sequence length="200" mass="22092">MWGKVAIQTDGLCAGFESRRRPDRNMLPGSVSHPWLTRRRRPSWPAIRMLRSGRRIGDSFLSLLSVAEAAMASQAEPYPGGWGPRRARQGWRAPESGQDALTEGKAAPGRQDTATVRSPHKRPRNASPHLGEEPIKSPASSGAFSLWDKRWLSRPAASAGAPSAPAHRWCARRSGGLPAVPGRFPRRYRRNNRSRRHPGA</sequence>
<keyword evidence="3" id="KW-1185">Reference proteome</keyword>
<feature type="compositionally biased region" description="Low complexity" evidence="1">
    <location>
        <begin position="155"/>
        <end position="166"/>
    </location>
</feature>
<accession>A0A286CW64</accession>
<evidence type="ECO:0000256" key="1">
    <source>
        <dbReference type="SAM" id="MobiDB-lite"/>
    </source>
</evidence>
<evidence type="ECO:0000313" key="3">
    <source>
        <dbReference type="Proteomes" id="UP000219374"/>
    </source>
</evidence>
<dbReference type="Proteomes" id="UP000219374">
    <property type="component" value="Unassembled WGS sequence"/>
</dbReference>
<gene>
    <name evidence="2" type="ORF">SAMN06296416_101224</name>
</gene>
<proteinExistence type="predicted"/>
<evidence type="ECO:0000313" key="2">
    <source>
        <dbReference type="EMBL" id="SOD50633.1"/>
    </source>
</evidence>